<gene>
    <name evidence="1" type="ORF">O6H91_20G026800</name>
</gene>
<keyword evidence="2" id="KW-1185">Reference proteome</keyword>
<sequence>MTTSMFVGHFGHGVHWTTICQPVLVGLLVSVYSSLTQPIKTLMSVKIKSEHVLVISHFAVACSRCFRAFPEYDEKGICISKVKRLYMALGVRSLCHLLNFACLFFIFILEATCFILYSDGNQSMSTSSDRTVNLAIMMVTCAKLQHLLASLFEHTFVFQA</sequence>
<dbReference type="EMBL" id="CM055111">
    <property type="protein sequence ID" value="KAJ7519184.1"/>
    <property type="molecule type" value="Genomic_DNA"/>
</dbReference>
<comment type="caution">
    <text evidence="1">The sequence shown here is derived from an EMBL/GenBank/DDBJ whole genome shotgun (WGS) entry which is preliminary data.</text>
</comment>
<reference evidence="2" key="1">
    <citation type="journal article" date="2024" name="Proc. Natl. Acad. Sci. U.S.A.">
        <title>Extraordinary preservation of gene collinearity over three hundred million years revealed in homosporous lycophytes.</title>
        <authorList>
            <person name="Li C."/>
            <person name="Wickell D."/>
            <person name="Kuo L.Y."/>
            <person name="Chen X."/>
            <person name="Nie B."/>
            <person name="Liao X."/>
            <person name="Peng D."/>
            <person name="Ji J."/>
            <person name="Jenkins J."/>
            <person name="Williams M."/>
            <person name="Shu S."/>
            <person name="Plott C."/>
            <person name="Barry K."/>
            <person name="Rajasekar S."/>
            <person name="Grimwood J."/>
            <person name="Han X."/>
            <person name="Sun S."/>
            <person name="Hou Z."/>
            <person name="He W."/>
            <person name="Dai G."/>
            <person name="Sun C."/>
            <person name="Schmutz J."/>
            <person name="Leebens-Mack J.H."/>
            <person name="Li F.W."/>
            <person name="Wang L."/>
        </authorList>
    </citation>
    <scope>NUCLEOTIDE SEQUENCE [LARGE SCALE GENOMIC DNA]</scope>
    <source>
        <strain evidence="2">cv. PW_Plant_1</strain>
    </source>
</reference>
<accession>A0ACC2ANR5</accession>
<organism evidence="1 2">
    <name type="scientific">Diphasiastrum complanatum</name>
    <name type="common">Issler's clubmoss</name>
    <name type="synonym">Lycopodium complanatum</name>
    <dbReference type="NCBI Taxonomy" id="34168"/>
    <lineage>
        <taxon>Eukaryota</taxon>
        <taxon>Viridiplantae</taxon>
        <taxon>Streptophyta</taxon>
        <taxon>Embryophyta</taxon>
        <taxon>Tracheophyta</taxon>
        <taxon>Lycopodiopsida</taxon>
        <taxon>Lycopodiales</taxon>
        <taxon>Lycopodiaceae</taxon>
        <taxon>Lycopodioideae</taxon>
        <taxon>Diphasiastrum</taxon>
    </lineage>
</organism>
<name>A0ACC2ANR5_DIPCM</name>
<evidence type="ECO:0000313" key="1">
    <source>
        <dbReference type="EMBL" id="KAJ7519184.1"/>
    </source>
</evidence>
<proteinExistence type="predicted"/>
<protein>
    <submittedName>
        <fullName evidence="1">Uncharacterized protein</fullName>
    </submittedName>
</protein>
<evidence type="ECO:0000313" key="2">
    <source>
        <dbReference type="Proteomes" id="UP001162992"/>
    </source>
</evidence>
<dbReference type="Proteomes" id="UP001162992">
    <property type="component" value="Chromosome 20"/>
</dbReference>